<accession>A0ABY5MXN5</accession>
<dbReference type="RefSeq" id="WP_249503881.1">
    <property type="nucleotide sequence ID" value="NZ_CP097253.1"/>
</dbReference>
<evidence type="ECO:0000313" key="2">
    <source>
        <dbReference type="Proteomes" id="UP000831921"/>
    </source>
</evidence>
<sequence length="527" mass="57616">MVAMDVIRSRRSARSHAFLSIPPFPRRRYDGFVLSAIAGNLSDETLDELAELIREARVGGCYWGAQPVPGDFPDHLGPDDLATLGADVDPWHLLSAAREISCDPGGDHYLIAGLLGVPVRRPGSAAPARPLGRQELRPLLKAALGGFLMCDPFGDEPMSWSEVIALCRQWRELIDANREIAAIYGFAGWKRATTEPLLWGGSDKQRFDRDPAELTAGQAVAVWRSRTAPAVLSELEASGVRLIEVEDGFIRSAGLGANCVPPQSIVVDPIGIYFDGRTPSRLEQLLQSGRFTPDLLDRFDSLQRRITTLGLTKYDSGHQRLDRRSPKPHVLVPAQVEDDRAVLSIDGPPLTNLELLRRVRAARPDAYVLFKPHPDVEAGHRKGVVPEAVALQFADEIVREGSIASWIDLVDEVHVNSSLAGFEALVRGKAVVTYGVPFYAGWGLTTDLGSIPPRRTARRSLGELSAATLLLYPRYVDPVTNLPCSAEVAVARLAHGTRQGSIGASALVLARRIVGWLKRRLHRNDPV</sequence>
<proteinExistence type="predicted"/>
<dbReference type="EMBL" id="CP097253">
    <property type="protein sequence ID" value="UUR08102.1"/>
    <property type="molecule type" value="Genomic_DNA"/>
</dbReference>
<protein>
    <recommendedName>
        <fullName evidence="3">Capsular polysaccharide biosynthesis protein</fullName>
    </recommendedName>
</protein>
<name>A0ABY5MXN5_9SPHN</name>
<dbReference type="Pfam" id="PF05159">
    <property type="entry name" value="Capsule_synth"/>
    <property type="match status" value="2"/>
</dbReference>
<dbReference type="InterPro" id="IPR007833">
    <property type="entry name" value="Capsule_polysaccharide_synth"/>
</dbReference>
<evidence type="ECO:0000313" key="1">
    <source>
        <dbReference type="EMBL" id="UUR08102.1"/>
    </source>
</evidence>
<reference evidence="1 2" key="1">
    <citation type="submission" date="2022-05" db="EMBL/GenBank/DDBJ databases">
        <title>S8-45 Sphingomonas ultraviolaceadurans.</title>
        <authorList>
            <person name="Liu Y."/>
        </authorList>
    </citation>
    <scope>NUCLEOTIDE SEQUENCE [LARGE SCALE GENOMIC DNA]</scope>
    <source>
        <strain evidence="1 2">S8-45</strain>
    </source>
</reference>
<gene>
    <name evidence="1" type="ORF">M1K48_00165</name>
</gene>
<dbReference type="Proteomes" id="UP000831921">
    <property type="component" value="Chromosome"/>
</dbReference>
<evidence type="ECO:0008006" key="3">
    <source>
        <dbReference type="Google" id="ProtNLM"/>
    </source>
</evidence>
<dbReference type="CDD" id="cd16439">
    <property type="entry name" value="beta_Kdo_transferase_KpsC_2"/>
    <property type="match status" value="1"/>
</dbReference>
<organism evidence="1 2">
    <name type="scientific">Sphingomonas glaciei</name>
    <dbReference type="NCBI Taxonomy" id="2938948"/>
    <lineage>
        <taxon>Bacteria</taxon>
        <taxon>Pseudomonadati</taxon>
        <taxon>Pseudomonadota</taxon>
        <taxon>Alphaproteobacteria</taxon>
        <taxon>Sphingomonadales</taxon>
        <taxon>Sphingomonadaceae</taxon>
        <taxon>Sphingomonas</taxon>
    </lineage>
</organism>
<keyword evidence="2" id="KW-1185">Reference proteome</keyword>